<feature type="signal peptide" evidence="8">
    <location>
        <begin position="1"/>
        <end position="18"/>
    </location>
</feature>
<name>A0A8T0FYY9_ARGBR</name>
<evidence type="ECO:0000256" key="8">
    <source>
        <dbReference type="SAM" id="SignalP"/>
    </source>
</evidence>
<evidence type="ECO:0000256" key="4">
    <source>
        <dbReference type="ARBA" id="ARBA00022927"/>
    </source>
</evidence>
<sequence>MFLEIFSIFLILVRAAFSATAVCTFQTPCQCVFGAGQVIDLSTVGTPDHPRFYEILPENSTDSALYSYNPCYAFDSSDNYATVKEGNVPCKNAAACVRTPGKVTGDPPEEHAVGIQSTAIFQSDTDKSFHIFYDLQKKGLQNLTVILKCDNSTLHKLDINQLETPDNGNVIMTLHTKCACPPFSCASPTPDKSSHGLSTGSKLLIAFFTILLAYFLIGIVWNFCNGAHGMELIPNVDFWNELPKLIIEGVLFTCSCLEERDPMEKCSKYLIIEEELRCYSPHCREGYMGLRVVSVAENAA</sequence>
<keyword evidence="4" id="KW-0653">Protein transport</keyword>
<keyword evidence="4" id="KW-0813">Transport</keyword>
<evidence type="ECO:0000256" key="1">
    <source>
        <dbReference type="ARBA" id="ARBA00004472"/>
    </source>
</evidence>
<dbReference type="GO" id="GO:0005802">
    <property type="term" value="C:trans-Golgi network"/>
    <property type="evidence" value="ECO:0007669"/>
    <property type="project" value="TreeGrafter"/>
</dbReference>
<evidence type="ECO:0000313" key="9">
    <source>
        <dbReference type="EMBL" id="KAF8796251.1"/>
    </source>
</evidence>
<evidence type="ECO:0000256" key="3">
    <source>
        <dbReference type="ARBA" id="ARBA00022729"/>
    </source>
</evidence>
<dbReference type="PANTHER" id="PTHR15071">
    <property type="entry name" value="MANNOSE-6-PHOSPHATE RECEPTOR FAMILY MEMBER"/>
    <property type="match status" value="1"/>
</dbReference>
<evidence type="ECO:0008006" key="11">
    <source>
        <dbReference type="Google" id="ProtNLM"/>
    </source>
</evidence>
<feature type="transmembrane region" description="Helical" evidence="7">
    <location>
        <begin position="203"/>
        <end position="224"/>
    </location>
</feature>
<keyword evidence="2 7" id="KW-0812">Transmembrane</keyword>
<evidence type="ECO:0000256" key="5">
    <source>
        <dbReference type="ARBA" id="ARBA00022989"/>
    </source>
</evidence>
<organism evidence="9 10">
    <name type="scientific">Argiope bruennichi</name>
    <name type="common">Wasp spider</name>
    <name type="synonym">Aranea bruennichi</name>
    <dbReference type="NCBI Taxonomy" id="94029"/>
    <lineage>
        <taxon>Eukaryota</taxon>
        <taxon>Metazoa</taxon>
        <taxon>Ecdysozoa</taxon>
        <taxon>Arthropoda</taxon>
        <taxon>Chelicerata</taxon>
        <taxon>Arachnida</taxon>
        <taxon>Araneae</taxon>
        <taxon>Araneomorphae</taxon>
        <taxon>Entelegynae</taxon>
        <taxon>Araneoidea</taxon>
        <taxon>Araneidae</taxon>
        <taxon>Argiope</taxon>
    </lineage>
</organism>
<gene>
    <name evidence="9" type="ORF">HNY73_000653</name>
</gene>
<dbReference type="Gene3D" id="2.70.130.10">
    <property type="entry name" value="Mannose-6-phosphate receptor binding domain"/>
    <property type="match status" value="1"/>
</dbReference>
<evidence type="ECO:0000313" key="10">
    <source>
        <dbReference type="Proteomes" id="UP000807504"/>
    </source>
</evidence>
<protein>
    <recommendedName>
        <fullName evidence="11">Autophagy-related protein 27</fullName>
    </recommendedName>
</protein>
<dbReference type="PANTHER" id="PTHR15071:SF0">
    <property type="entry name" value="MANNOSE 6-PHOSPHATE RECEPTOR-LIKE PROTEIN 1"/>
    <property type="match status" value="1"/>
</dbReference>
<proteinExistence type="predicted"/>
<dbReference type="EMBL" id="JABXBU010000001">
    <property type="protein sequence ID" value="KAF8796251.1"/>
    <property type="molecule type" value="Genomic_DNA"/>
</dbReference>
<comment type="caution">
    <text evidence="9">The sequence shown here is derived from an EMBL/GenBank/DDBJ whole genome shotgun (WGS) entry which is preliminary data.</text>
</comment>
<dbReference type="Pfam" id="PF09451">
    <property type="entry name" value="ATG27"/>
    <property type="match status" value="1"/>
</dbReference>
<dbReference type="AlphaFoldDB" id="A0A8T0FYY9"/>
<keyword evidence="3 8" id="KW-0732">Signal</keyword>
<accession>A0A8T0FYY9</accession>
<evidence type="ECO:0000256" key="6">
    <source>
        <dbReference type="ARBA" id="ARBA00023136"/>
    </source>
</evidence>
<keyword evidence="6 7" id="KW-0472">Membrane</keyword>
<dbReference type="GO" id="GO:0000139">
    <property type="term" value="C:Golgi membrane"/>
    <property type="evidence" value="ECO:0007669"/>
    <property type="project" value="UniProtKB-SubCell"/>
</dbReference>
<dbReference type="InterPro" id="IPR018939">
    <property type="entry name" value="Autophagy-rel_prot_27"/>
</dbReference>
<reference evidence="9" key="1">
    <citation type="journal article" date="2020" name="bioRxiv">
        <title>Chromosome-level reference genome of the European wasp spider Argiope bruennichi: a resource for studies on range expansion and evolutionary adaptation.</title>
        <authorList>
            <person name="Sheffer M.M."/>
            <person name="Hoppe A."/>
            <person name="Krehenwinkel H."/>
            <person name="Uhl G."/>
            <person name="Kuss A.W."/>
            <person name="Jensen L."/>
            <person name="Jensen C."/>
            <person name="Gillespie R.G."/>
            <person name="Hoff K.J."/>
            <person name="Prost S."/>
        </authorList>
    </citation>
    <scope>NUCLEOTIDE SEQUENCE</scope>
</reference>
<dbReference type="Proteomes" id="UP000807504">
    <property type="component" value="Unassembled WGS sequence"/>
</dbReference>
<evidence type="ECO:0000256" key="2">
    <source>
        <dbReference type="ARBA" id="ARBA00022692"/>
    </source>
</evidence>
<feature type="chain" id="PRO_5035943080" description="Autophagy-related protein 27" evidence="8">
    <location>
        <begin position="19"/>
        <end position="300"/>
    </location>
</feature>
<keyword evidence="5 7" id="KW-1133">Transmembrane helix</keyword>
<comment type="subcellular location">
    <subcellularLocation>
        <location evidence="1">Preautophagosomal structure membrane</location>
        <topology evidence="1">Single-pass type I membrane protein</topology>
    </subcellularLocation>
</comment>
<dbReference type="GO" id="GO:0034045">
    <property type="term" value="C:phagophore assembly site membrane"/>
    <property type="evidence" value="ECO:0007669"/>
    <property type="project" value="UniProtKB-SubCell"/>
</dbReference>
<dbReference type="GO" id="GO:0015031">
    <property type="term" value="P:protein transport"/>
    <property type="evidence" value="ECO:0007669"/>
    <property type="project" value="UniProtKB-KW"/>
</dbReference>
<reference evidence="9" key="2">
    <citation type="submission" date="2020-06" db="EMBL/GenBank/DDBJ databases">
        <authorList>
            <person name="Sheffer M."/>
        </authorList>
    </citation>
    <scope>NUCLEOTIDE SEQUENCE</scope>
</reference>
<evidence type="ECO:0000256" key="7">
    <source>
        <dbReference type="SAM" id="Phobius"/>
    </source>
</evidence>
<dbReference type="SUPFAM" id="SSF50911">
    <property type="entry name" value="Mannose 6-phosphate receptor domain"/>
    <property type="match status" value="1"/>
</dbReference>
<dbReference type="InterPro" id="IPR009011">
    <property type="entry name" value="Man6P_isomerase_rcpt-bd_dom_sf"/>
</dbReference>
<keyword evidence="10" id="KW-1185">Reference proteome</keyword>